<reference evidence="4 5" key="1">
    <citation type="submission" date="2024-01" db="EMBL/GenBank/DDBJ databases">
        <title>The complete chloroplast genome sequence of Lithospermum erythrorhizon: insights into the phylogenetic relationship among Boraginaceae species and the maternal lineages of purple gromwells.</title>
        <authorList>
            <person name="Okada T."/>
            <person name="Watanabe K."/>
        </authorList>
    </citation>
    <scope>NUCLEOTIDE SEQUENCE [LARGE SCALE GENOMIC DNA]</scope>
</reference>
<evidence type="ECO:0000259" key="3">
    <source>
        <dbReference type="PROSITE" id="PS50089"/>
    </source>
</evidence>
<evidence type="ECO:0000313" key="4">
    <source>
        <dbReference type="EMBL" id="GAA0162831.1"/>
    </source>
</evidence>
<keyword evidence="1" id="KW-0863">Zinc-finger</keyword>
<comment type="caution">
    <text evidence="4">The sequence shown here is derived from an EMBL/GenBank/DDBJ whole genome shotgun (WGS) entry which is preliminary data.</text>
</comment>
<accession>A0AAV3QIM1</accession>
<dbReference type="SMART" id="SM00184">
    <property type="entry name" value="RING"/>
    <property type="match status" value="1"/>
</dbReference>
<keyword evidence="5" id="KW-1185">Reference proteome</keyword>
<dbReference type="AlphaFoldDB" id="A0AAV3QIM1"/>
<dbReference type="PANTHER" id="PTHR46400">
    <property type="entry name" value="RING/U-BOX SUPERFAMILY PROTEIN"/>
    <property type="match status" value="1"/>
</dbReference>
<organism evidence="4 5">
    <name type="scientific">Lithospermum erythrorhizon</name>
    <name type="common">Purple gromwell</name>
    <name type="synonym">Lithospermum officinale var. erythrorhizon</name>
    <dbReference type="NCBI Taxonomy" id="34254"/>
    <lineage>
        <taxon>Eukaryota</taxon>
        <taxon>Viridiplantae</taxon>
        <taxon>Streptophyta</taxon>
        <taxon>Embryophyta</taxon>
        <taxon>Tracheophyta</taxon>
        <taxon>Spermatophyta</taxon>
        <taxon>Magnoliopsida</taxon>
        <taxon>eudicotyledons</taxon>
        <taxon>Gunneridae</taxon>
        <taxon>Pentapetalae</taxon>
        <taxon>asterids</taxon>
        <taxon>lamiids</taxon>
        <taxon>Boraginales</taxon>
        <taxon>Boraginaceae</taxon>
        <taxon>Boraginoideae</taxon>
        <taxon>Lithospermeae</taxon>
        <taxon>Lithospermum</taxon>
    </lineage>
</organism>
<proteinExistence type="predicted"/>
<dbReference type="PANTHER" id="PTHR46400:SF5">
    <property type="entry name" value="RING-TYPE DOMAIN-CONTAINING PROTEIN"/>
    <property type="match status" value="1"/>
</dbReference>
<dbReference type="InterPro" id="IPR013083">
    <property type="entry name" value="Znf_RING/FYVE/PHD"/>
</dbReference>
<dbReference type="GO" id="GO:0046621">
    <property type="term" value="P:negative regulation of organ growth"/>
    <property type="evidence" value="ECO:0007669"/>
    <property type="project" value="InterPro"/>
</dbReference>
<dbReference type="GO" id="GO:0031624">
    <property type="term" value="F:ubiquitin conjugating enzyme binding"/>
    <property type="evidence" value="ECO:0007669"/>
    <property type="project" value="TreeGrafter"/>
</dbReference>
<dbReference type="GO" id="GO:0004842">
    <property type="term" value="F:ubiquitin-protein transferase activity"/>
    <property type="evidence" value="ECO:0007669"/>
    <property type="project" value="InterPro"/>
</dbReference>
<dbReference type="GO" id="GO:0016567">
    <property type="term" value="P:protein ubiquitination"/>
    <property type="evidence" value="ECO:0007669"/>
    <property type="project" value="InterPro"/>
</dbReference>
<dbReference type="SUPFAM" id="SSF57850">
    <property type="entry name" value="RING/U-box"/>
    <property type="match status" value="1"/>
</dbReference>
<dbReference type="Pfam" id="PF13639">
    <property type="entry name" value="zf-RING_2"/>
    <property type="match status" value="1"/>
</dbReference>
<feature type="domain" description="RING-type" evidence="3">
    <location>
        <begin position="196"/>
        <end position="237"/>
    </location>
</feature>
<dbReference type="PROSITE" id="PS50089">
    <property type="entry name" value="ZF_RING_2"/>
    <property type="match status" value="1"/>
</dbReference>
<dbReference type="InterPro" id="IPR033276">
    <property type="entry name" value="BB"/>
</dbReference>
<dbReference type="InterPro" id="IPR001841">
    <property type="entry name" value="Znf_RING"/>
</dbReference>
<keyword evidence="1" id="KW-0862">Zinc</keyword>
<protein>
    <recommendedName>
        <fullName evidence="3">RING-type domain-containing protein</fullName>
    </recommendedName>
</protein>
<dbReference type="FunFam" id="3.30.40.10:FF:000226">
    <property type="entry name" value="E3 ubiquitin ligase BIG BROTHER"/>
    <property type="match status" value="1"/>
</dbReference>
<dbReference type="Proteomes" id="UP001454036">
    <property type="component" value="Unassembled WGS sequence"/>
</dbReference>
<dbReference type="GO" id="GO:0008270">
    <property type="term" value="F:zinc ion binding"/>
    <property type="evidence" value="ECO:0007669"/>
    <property type="project" value="UniProtKB-KW"/>
</dbReference>
<sequence length="247" mass="27934">MNGNHRLEAHYTNTGYPYVVDGFVGNYQDRTQAPQPQYAYDGVVHDQDAAYWSTNMSSYRYGLSSQPSTSYYGLYEADHFLPHMDQSVRLWEYPTMMTIEDPIIIDAPSGANRIRNIDSIPDESAGSRNHQEGDNSEVAWQDNIDLDGMTYEELLDLGEAIGTESRGLSEELISLLPISKYKSGGLFSRKRSGERCVICQTRYKRGDRQISLPCKHVYHTDCGSKWLSINKTCPVCNADVFGDESKQ</sequence>
<keyword evidence="1" id="KW-0479">Metal-binding</keyword>
<evidence type="ECO:0000256" key="1">
    <source>
        <dbReference type="PROSITE-ProRule" id="PRU00175"/>
    </source>
</evidence>
<name>A0AAV3QIM1_LITER</name>
<evidence type="ECO:0000313" key="5">
    <source>
        <dbReference type="Proteomes" id="UP001454036"/>
    </source>
</evidence>
<evidence type="ECO:0000256" key="2">
    <source>
        <dbReference type="SAM" id="MobiDB-lite"/>
    </source>
</evidence>
<dbReference type="Gene3D" id="3.30.40.10">
    <property type="entry name" value="Zinc/RING finger domain, C3HC4 (zinc finger)"/>
    <property type="match status" value="1"/>
</dbReference>
<feature type="region of interest" description="Disordered" evidence="2">
    <location>
        <begin position="118"/>
        <end position="138"/>
    </location>
</feature>
<dbReference type="EMBL" id="BAABME010004567">
    <property type="protein sequence ID" value="GAA0162831.1"/>
    <property type="molecule type" value="Genomic_DNA"/>
</dbReference>
<gene>
    <name evidence="4" type="ORF">LIER_18842</name>
</gene>